<name>A0A9Q9DTR3_CURCL</name>
<evidence type="ECO:0000313" key="2">
    <source>
        <dbReference type="EMBL" id="USP79027.1"/>
    </source>
</evidence>
<organism evidence="2 3">
    <name type="scientific">Curvularia clavata</name>
    <dbReference type="NCBI Taxonomy" id="95742"/>
    <lineage>
        <taxon>Eukaryota</taxon>
        <taxon>Fungi</taxon>
        <taxon>Dikarya</taxon>
        <taxon>Ascomycota</taxon>
        <taxon>Pezizomycotina</taxon>
        <taxon>Dothideomycetes</taxon>
        <taxon>Pleosporomycetidae</taxon>
        <taxon>Pleosporales</taxon>
        <taxon>Pleosporineae</taxon>
        <taxon>Pleosporaceae</taxon>
        <taxon>Curvularia</taxon>
    </lineage>
</organism>
<dbReference type="InterPro" id="IPR002347">
    <property type="entry name" value="SDR_fam"/>
</dbReference>
<protein>
    <recommendedName>
        <fullName evidence="4">Short chain dehydrogenase</fullName>
    </recommendedName>
</protein>
<dbReference type="Pfam" id="PF00106">
    <property type="entry name" value="adh_short"/>
    <property type="match status" value="1"/>
</dbReference>
<gene>
    <name evidence="2" type="ORF">yc1106_06301</name>
</gene>
<dbReference type="Gene3D" id="3.40.50.720">
    <property type="entry name" value="NAD(P)-binding Rossmann-like Domain"/>
    <property type="match status" value="1"/>
</dbReference>
<dbReference type="InterPro" id="IPR036291">
    <property type="entry name" value="NAD(P)-bd_dom_sf"/>
</dbReference>
<keyword evidence="1" id="KW-0521">NADP</keyword>
<sequence length="272" mass="29312">MSVYVITGVSKGIGFEFLKQISEDQNNLVIGLVRDKAGTEKKVAAELGSRPNVHILSADLTKYATLKQAAADAAAIVGDRGVDYLVANGALVPLFDQYDNIGTLANKVEELEKCAQEVWQTNVVGNIHLFNLFLPLIMKGKVKKVIAISTGVADLDLTNQLDIETVALYAASKAGLNMIVSKFSAQYKKDGVLFLSISPGLVEVGRYETATPEQMQNIMAFAGKLASYAPDFKGPITPEESVKLVRGVWEKASIEGGYGGSFISHLGNKQWV</sequence>
<accession>A0A9Q9DTR3</accession>
<dbReference type="SUPFAM" id="SSF51735">
    <property type="entry name" value="NAD(P)-binding Rossmann-fold domains"/>
    <property type="match status" value="1"/>
</dbReference>
<dbReference type="PROSITE" id="PS00061">
    <property type="entry name" value="ADH_SHORT"/>
    <property type="match status" value="1"/>
</dbReference>
<dbReference type="VEuPathDB" id="FungiDB:yc1106_06301"/>
<dbReference type="GO" id="GO:0016616">
    <property type="term" value="F:oxidoreductase activity, acting on the CH-OH group of donors, NAD or NADP as acceptor"/>
    <property type="evidence" value="ECO:0007669"/>
    <property type="project" value="TreeGrafter"/>
</dbReference>
<reference evidence="2" key="1">
    <citation type="submission" date="2021-12" db="EMBL/GenBank/DDBJ databases">
        <title>Curvularia clavata genome.</title>
        <authorList>
            <person name="Cao Y."/>
        </authorList>
    </citation>
    <scope>NUCLEOTIDE SEQUENCE</scope>
    <source>
        <strain evidence="2">Yc1106</strain>
    </source>
</reference>
<dbReference type="PRINTS" id="PR00081">
    <property type="entry name" value="GDHRDH"/>
</dbReference>
<dbReference type="OrthoDB" id="7289984at2759"/>
<evidence type="ECO:0000313" key="3">
    <source>
        <dbReference type="Proteomes" id="UP001056012"/>
    </source>
</evidence>
<proteinExistence type="predicted"/>
<dbReference type="InterPro" id="IPR020904">
    <property type="entry name" value="Sc_DH/Rdtase_CS"/>
</dbReference>
<evidence type="ECO:0000256" key="1">
    <source>
        <dbReference type="ARBA" id="ARBA00022857"/>
    </source>
</evidence>
<dbReference type="InterPro" id="IPR052184">
    <property type="entry name" value="SDR_enzymes"/>
</dbReference>
<evidence type="ECO:0008006" key="4">
    <source>
        <dbReference type="Google" id="ProtNLM"/>
    </source>
</evidence>
<dbReference type="EMBL" id="CP089277">
    <property type="protein sequence ID" value="USP79027.1"/>
    <property type="molecule type" value="Genomic_DNA"/>
</dbReference>
<keyword evidence="3" id="KW-1185">Reference proteome</keyword>
<dbReference type="Proteomes" id="UP001056012">
    <property type="component" value="Chromosome 4"/>
</dbReference>
<dbReference type="PANTHER" id="PTHR45458">
    <property type="entry name" value="SHORT-CHAIN DEHYDROGENASE/REDUCTASE SDR"/>
    <property type="match status" value="1"/>
</dbReference>
<dbReference type="PANTHER" id="PTHR45458:SF3">
    <property type="entry name" value="CHAIN DEHYDROGENASE (ATSC), PUTATIVE-RELATED"/>
    <property type="match status" value="1"/>
</dbReference>
<dbReference type="AlphaFoldDB" id="A0A9Q9DTR3"/>